<comment type="caution">
    <text evidence="2">The sequence shown here is derived from an EMBL/GenBank/DDBJ whole genome shotgun (WGS) entry which is preliminary data.</text>
</comment>
<dbReference type="AlphaFoldDB" id="A0A846RYN1"/>
<keyword evidence="3" id="KW-1185">Reference proteome</keyword>
<accession>A0A846RYN1</accession>
<evidence type="ECO:0000256" key="1">
    <source>
        <dbReference type="SAM" id="MobiDB-lite"/>
    </source>
</evidence>
<evidence type="ECO:0000313" key="3">
    <source>
        <dbReference type="Proteomes" id="UP000576792"/>
    </source>
</evidence>
<feature type="region of interest" description="Disordered" evidence="1">
    <location>
        <begin position="35"/>
        <end position="59"/>
    </location>
</feature>
<proteinExistence type="predicted"/>
<organism evidence="2 3">
    <name type="scientific">Brevibacterium marinum</name>
    <dbReference type="NCBI Taxonomy" id="418643"/>
    <lineage>
        <taxon>Bacteria</taxon>
        <taxon>Bacillati</taxon>
        <taxon>Actinomycetota</taxon>
        <taxon>Actinomycetes</taxon>
        <taxon>Micrococcales</taxon>
        <taxon>Brevibacteriaceae</taxon>
        <taxon>Brevibacterium</taxon>
    </lineage>
</organism>
<gene>
    <name evidence="2" type="ORF">BKA07_002081</name>
</gene>
<feature type="compositionally biased region" description="Basic and acidic residues" evidence="1">
    <location>
        <begin position="39"/>
        <end position="59"/>
    </location>
</feature>
<dbReference type="Proteomes" id="UP000576792">
    <property type="component" value="Unassembled WGS sequence"/>
</dbReference>
<evidence type="ECO:0000313" key="2">
    <source>
        <dbReference type="EMBL" id="NJC57046.1"/>
    </source>
</evidence>
<name>A0A846RYN1_9MICO</name>
<reference evidence="2 3" key="1">
    <citation type="submission" date="2020-03" db="EMBL/GenBank/DDBJ databases">
        <title>Sequencing the genomes of 1000 actinobacteria strains.</title>
        <authorList>
            <person name="Klenk H.-P."/>
        </authorList>
    </citation>
    <scope>NUCLEOTIDE SEQUENCE [LARGE SCALE GENOMIC DNA]</scope>
    <source>
        <strain evidence="2 3">DSM 18964</strain>
    </source>
</reference>
<dbReference type="EMBL" id="JAATJN010000001">
    <property type="protein sequence ID" value="NJC57046.1"/>
    <property type="molecule type" value="Genomic_DNA"/>
</dbReference>
<sequence>MDNTGIAWKLFGRHHSDASFGWEDAQKILADSAIASASRAEERSPGGERIEVIRRQAPR</sequence>
<protein>
    <submittedName>
        <fullName evidence="2">Uncharacterized protein</fullName>
    </submittedName>
</protein>